<keyword evidence="2" id="KW-1185">Reference proteome</keyword>
<dbReference type="Proteomes" id="UP000053989">
    <property type="component" value="Unassembled WGS sequence"/>
</dbReference>
<evidence type="ECO:0000313" key="1">
    <source>
        <dbReference type="EMBL" id="KIM55577.1"/>
    </source>
</evidence>
<evidence type="ECO:0000313" key="2">
    <source>
        <dbReference type="Proteomes" id="UP000053989"/>
    </source>
</evidence>
<dbReference type="Gene3D" id="3.30.420.10">
    <property type="entry name" value="Ribonuclease H-like superfamily/Ribonuclease H"/>
    <property type="match status" value="1"/>
</dbReference>
<sequence>ASQLAAECHGFAKMWGGRQWAINPDKLAAFTKDQLIPTEAEQYAQRVTSDEMPNGLKQYMECELLPQLHLKVSRGISLVTAHQWLHREGFKFTTHKKGVYFDGHDHPDVVDYRQNVFLPQMEEYSCRLVRYSGHLVDAGCSLEYGKNYEGYWNGELFVKQLKEKIIPAFERAHGARYQALFFIDNSQGHSAYAEDALLVSWMNVNPDGWYHTADGFTVVQQMVFSQDHPVHPGEPKGIKAVMLERGCWNGQIRGKCSSRCNSDVMECCNKRILECQPDFQEQRSLIQETIEEMGHLCIFLPKFHCELNFIEFFWGRVKKYIRDNCDNSFETLKASLPLALQSVQLCTIRLWEHRSYHWMEAYQLGLGTKDAQLQVQKFSLTKYKSHRRVPESVAQHFD</sequence>
<dbReference type="GO" id="GO:0003676">
    <property type="term" value="F:nucleic acid binding"/>
    <property type="evidence" value="ECO:0007669"/>
    <property type="project" value="InterPro"/>
</dbReference>
<proteinExistence type="predicted"/>
<dbReference type="PANTHER" id="PTHR35871">
    <property type="entry name" value="EXPRESSED PROTEIN"/>
    <property type="match status" value="1"/>
</dbReference>
<reference evidence="2" key="2">
    <citation type="submission" date="2015-01" db="EMBL/GenBank/DDBJ databases">
        <title>Evolutionary Origins and Diversification of the Mycorrhizal Mutualists.</title>
        <authorList>
            <consortium name="DOE Joint Genome Institute"/>
            <consortium name="Mycorrhizal Genomics Consortium"/>
            <person name="Kohler A."/>
            <person name="Kuo A."/>
            <person name="Nagy L.G."/>
            <person name="Floudas D."/>
            <person name="Copeland A."/>
            <person name="Barry K.W."/>
            <person name="Cichocki N."/>
            <person name="Veneault-Fourrey C."/>
            <person name="LaButti K."/>
            <person name="Lindquist E.A."/>
            <person name="Lipzen A."/>
            <person name="Lundell T."/>
            <person name="Morin E."/>
            <person name="Murat C."/>
            <person name="Riley R."/>
            <person name="Ohm R."/>
            <person name="Sun H."/>
            <person name="Tunlid A."/>
            <person name="Henrissat B."/>
            <person name="Grigoriev I.V."/>
            <person name="Hibbett D.S."/>
            <person name="Martin F."/>
        </authorList>
    </citation>
    <scope>NUCLEOTIDE SEQUENCE [LARGE SCALE GENOMIC DNA]</scope>
    <source>
        <strain evidence="2">Foug A</strain>
    </source>
</reference>
<organism evidence="1 2">
    <name type="scientific">Scleroderma citrinum Foug A</name>
    <dbReference type="NCBI Taxonomy" id="1036808"/>
    <lineage>
        <taxon>Eukaryota</taxon>
        <taxon>Fungi</taxon>
        <taxon>Dikarya</taxon>
        <taxon>Basidiomycota</taxon>
        <taxon>Agaricomycotina</taxon>
        <taxon>Agaricomycetes</taxon>
        <taxon>Agaricomycetidae</taxon>
        <taxon>Boletales</taxon>
        <taxon>Sclerodermatineae</taxon>
        <taxon>Sclerodermataceae</taxon>
        <taxon>Scleroderma</taxon>
    </lineage>
</organism>
<feature type="non-terminal residue" evidence="1">
    <location>
        <position position="1"/>
    </location>
</feature>
<dbReference type="AlphaFoldDB" id="A0A0C2ZSN1"/>
<reference evidence="1 2" key="1">
    <citation type="submission" date="2014-04" db="EMBL/GenBank/DDBJ databases">
        <authorList>
            <consortium name="DOE Joint Genome Institute"/>
            <person name="Kuo A."/>
            <person name="Kohler A."/>
            <person name="Nagy L.G."/>
            <person name="Floudas D."/>
            <person name="Copeland A."/>
            <person name="Barry K.W."/>
            <person name="Cichocki N."/>
            <person name="Veneault-Fourrey C."/>
            <person name="LaButti K."/>
            <person name="Lindquist E.A."/>
            <person name="Lipzen A."/>
            <person name="Lundell T."/>
            <person name="Morin E."/>
            <person name="Murat C."/>
            <person name="Sun H."/>
            <person name="Tunlid A."/>
            <person name="Henrissat B."/>
            <person name="Grigoriev I.V."/>
            <person name="Hibbett D.S."/>
            <person name="Martin F."/>
            <person name="Nordberg H.P."/>
            <person name="Cantor M.N."/>
            <person name="Hua S.X."/>
        </authorList>
    </citation>
    <scope>NUCLEOTIDE SEQUENCE [LARGE SCALE GENOMIC DNA]</scope>
    <source>
        <strain evidence="1 2">Foug A</strain>
    </source>
</reference>
<dbReference type="STRING" id="1036808.A0A0C2ZSN1"/>
<evidence type="ECO:0008006" key="3">
    <source>
        <dbReference type="Google" id="ProtNLM"/>
    </source>
</evidence>
<gene>
    <name evidence="1" type="ORF">SCLCIDRAFT_134440</name>
</gene>
<dbReference type="InParanoid" id="A0A0C2ZSN1"/>
<dbReference type="OrthoDB" id="3218065at2759"/>
<dbReference type="PANTHER" id="PTHR35871:SF1">
    <property type="entry name" value="CXC1-LIKE CYSTEINE CLUSTER ASSOCIATED WITH KDZ TRANSPOSASES DOMAIN-CONTAINING PROTEIN"/>
    <property type="match status" value="1"/>
</dbReference>
<name>A0A0C2ZSN1_9AGAM</name>
<dbReference type="HOGENOM" id="CLU_005726_2_4_1"/>
<protein>
    <recommendedName>
        <fullName evidence="3">Tc1-like transposase DDE domain-containing protein</fullName>
    </recommendedName>
</protein>
<dbReference type="InterPro" id="IPR036397">
    <property type="entry name" value="RNaseH_sf"/>
</dbReference>
<accession>A0A0C2ZSN1</accession>
<dbReference type="EMBL" id="KN822132">
    <property type="protein sequence ID" value="KIM55577.1"/>
    <property type="molecule type" value="Genomic_DNA"/>
</dbReference>